<proteinExistence type="predicted"/>
<dbReference type="SUPFAM" id="SSF53756">
    <property type="entry name" value="UDP-Glycosyltransferase/glycogen phosphorylase"/>
    <property type="match status" value="1"/>
</dbReference>
<comment type="caution">
    <text evidence="2">The sequence shown here is derived from an EMBL/GenBank/DDBJ whole genome shotgun (WGS) entry which is preliminary data.</text>
</comment>
<keyword evidence="3" id="KW-1185">Reference proteome</keyword>
<dbReference type="Gene3D" id="3.40.50.2000">
    <property type="entry name" value="Glycogen Phosphorylase B"/>
    <property type="match status" value="2"/>
</dbReference>
<dbReference type="AlphaFoldDB" id="A0A2D0KS46"/>
<dbReference type="EMBL" id="NJAJ01000010">
    <property type="protein sequence ID" value="PHM66198.1"/>
    <property type="molecule type" value="Genomic_DNA"/>
</dbReference>
<keyword evidence="2" id="KW-0808">Transferase</keyword>
<dbReference type="PANTHER" id="PTHR12526">
    <property type="entry name" value="GLYCOSYLTRANSFERASE"/>
    <property type="match status" value="1"/>
</dbReference>
<protein>
    <submittedName>
        <fullName evidence="2">Glycosyltransferase</fullName>
    </submittedName>
</protein>
<gene>
    <name evidence="2" type="ORF">Xsto_01423</name>
</gene>
<feature type="domain" description="Glycosyl transferase family 1" evidence="1">
    <location>
        <begin position="165"/>
        <end position="304"/>
    </location>
</feature>
<dbReference type="Proteomes" id="UP000222366">
    <property type="component" value="Unassembled WGS sequence"/>
</dbReference>
<evidence type="ECO:0000313" key="3">
    <source>
        <dbReference type="Proteomes" id="UP000222366"/>
    </source>
</evidence>
<dbReference type="InterPro" id="IPR001296">
    <property type="entry name" value="Glyco_trans_1"/>
</dbReference>
<organism evidence="2 3">
    <name type="scientific">Xenorhabdus stockiae</name>
    <dbReference type="NCBI Taxonomy" id="351614"/>
    <lineage>
        <taxon>Bacteria</taxon>
        <taxon>Pseudomonadati</taxon>
        <taxon>Pseudomonadota</taxon>
        <taxon>Gammaproteobacteria</taxon>
        <taxon>Enterobacterales</taxon>
        <taxon>Morganellaceae</taxon>
        <taxon>Xenorhabdus</taxon>
    </lineage>
</organism>
<reference evidence="2 3" key="1">
    <citation type="journal article" date="2017" name="Nat. Microbiol.">
        <title>Natural product diversity associated with the nematode symbionts Photorhabdus and Xenorhabdus.</title>
        <authorList>
            <person name="Tobias N.J."/>
            <person name="Wolff H."/>
            <person name="Djahanschiri B."/>
            <person name="Grundmann F."/>
            <person name="Kronenwerth M."/>
            <person name="Shi Y.M."/>
            <person name="Simonyi S."/>
            <person name="Grun P."/>
            <person name="Shapiro-Ilan D."/>
            <person name="Pidot S.J."/>
            <person name="Stinear T.P."/>
            <person name="Ebersberger I."/>
            <person name="Bode H.B."/>
        </authorList>
    </citation>
    <scope>NUCLEOTIDE SEQUENCE [LARGE SCALE GENOMIC DNA]</scope>
    <source>
        <strain evidence="2 3">DSM 17904</strain>
    </source>
</reference>
<accession>A0A2D0KS46</accession>
<evidence type="ECO:0000313" key="2">
    <source>
        <dbReference type="EMBL" id="PHM66198.1"/>
    </source>
</evidence>
<dbReference type="GO" id="GO:1901135">
    <property type="term" value="P:carbohydrate derivative metabolic process"/>
    <property type="evidence" value="ECO:0007669"/>
    <property type="project" value="UniProtKB-ARBA"/>
</dbReference>
<evidence type="ECO:0000259" key="1">
    <source>
        <dbReference type="Pfam" id="PF00534"/>
    </source>
</evidence>
<dbReference type="GO" id="GO:0016757">
    <property type="term" value="F:glycosyltransferase activity"/>
    <property type="evidence" value="ECO:0007669"/>
    <property type="project" value="InterPro"/>
</dbReference>
<dbReference type="Pfam" id="PF00534">
    <property type="entry name" value="Glycos_transf_1"/>
    <property type="match status" value="1"/>
</dbReference>
<dbReference type="RefSeq" id="WP_099124551.1">
    <property type="nucleotide sequence ID" value="NZ_CAWNRH010000002.1"/>
</dbReference>
<name>A0A2D0KS46_9GAMM</name>
<sequence length="391" mass="44370">MKVSHIINLQGFGGAERLFIEYLKNSSFENYVICTSNDVNKNILSELSSSKIIYSNRIINKLKFKYPAFIRKFILQIKIERAKPDLVIVWDFVPKLLKKTSCPIIYYDHGCSWRYSQHGKTLEFFSMLNGAIAASHAACRVMEIRFKPVFPIETITNRLSIAIEKKTKDFIKNSVVIGTASRLVSLKGISVSILVVNELIRKNINTQLLIAGDGEIKNDLEELVHKLGIEKHVKFIGYQADMSKFYKKIDIYMSSPITEPFGLSCIEALSNAVPVIFPLVDGQPEAVKDGYCGIGLKPTISIEEHKKLTGIDINFPHQVYDPINDQLTEPKLLSHIDCANAIERLLKDPSLYESMSRNAVEWSKESMNYEKFLHEFEDALSSFAKPALPRK</sequence>